<dbReference type="RefSeq" id="WP_013680786.1">
    <property type="nucleotide sequence ID" value="NC_015315.1"/>
</dbReference>
<evidence type="ECO:0000256" key="1">
    <source>
        <dbReference type="ARBA" id="ARBA00004141"/>
    </source>
</evidence>
<keyword evidence="4 7" id="KW-0812">Transmembrane</keyword>
<feature type="transmembrane region" description="Helical" evidence="7">
    <location>
        <begin position="338"/>
        <end position="356"/>
    </location>
</feature>
<dbReference type="eggNOG" id="arCOG01389">
    <property type="taxonomic scope" value="Archaea"/>
</dbReference>
<reference key="2">
    <citation type="submission" date="2011-03" db="EMBL/GenBank/DDBJ databases">
        <title>Complete genome sequence of the thermoacidophilic crenarchaeon Thermoproteus uzoniensis 768-20.</title>
        <authorList>
            <person name="Mardanov A.V."/>
            <person name="Gumerov V.M."/>
            <person name="Beletsky A.V."/>
            <person name="Prokofeva M.I."/>
            <person name="Bonch-Osmolovskaya E.A."/>
            <person name="Ravin N.V."/>
            <person name="Skryabin K.G."/>
        </authorList>
    </citation>
    <scope>NUCLEOTIDE SEQUENCE</scope>
    <source>
        <strain>768-20</strain>
    </source>
</reference>
<dbReference type="PANTHER" id="PTHR43867:SF2">
    <property type="entry name" value="CELLULOSE SYNTHASE CATALYTIC SUBUNIT A [UDP-FORMING]"/>
    <property type="match status" value="1"/>
</dbReference>
<name>F2L4U7_THEU7</name>
<dbReference type="Pfam" id="PF13632">
    <property type="entry name" value="Glyco_trans_2_3"/>
    <property type="match status" value="1"/>
</dbReference>
<organism evidence="9 10">
    <name type="scientific">Thermoproteus uzoniensis (strain 768-20)</name>
    <dbReference type="NCBI Taxonomy" id="999630"/>
    <lineage>
        <taxon>Archaea</taxon>
        <taxon>Thermoproteota</taxon>
        <taxon>Thermoprotei</taxon>
        <taxon>Thermoproteales</taxon>
        <taxon>Thermoproteaceae</taxon>
        <taxon>Thermoproteus</taxon>
    </lineage>
</organism>
<evidence type="ECO:0000259" key="8">
    <source>
        <dbReference type="Pfam" id="PF13632"/>
    </source>
</evidence>
<dbReference type="InterPro" id="IPR001173">
    <property type="entry name" value="Glyco_trans_2-like"/>
</dbReference>
<dbReference type="InterPro" id="IPR029044">
    <property type="entry name" value="Nucleotide-diphossugar_trans"/>
</dbReference>
<evidence type="ECO:0000256" key="7">
    <source>
        <dbReference type="SAM" id="Phobius"/>
    </source>
</evidence>
<protein>
    <submittedName>
        <fullName evidence="9">Glycosyl transferase, family 2</fullName>
    </submittedName>
</protein>
<dbReference type="InterPro" id="IPR050321">
    <property type="entry name" value="Glycosyltr_2/OpgH_subfam"/>
</dbReference>
<keyword evidence="6 7" id="KW-0472">Membrane</keyword>
<evidence type="ECO:0000256" key="2">
    <source>
        <dbReference type="ARBA" id="ARBA00022676"/>
    </source>
</evidence>
<evidence type="ECO:0000256" key="6">
    <source>
        <dbReference type="ARBA" id="ARBA00023136"/>
    </source>
</evidence>
<accession>F2L4U7</accession>
<keyword evidence="2" id="KW-0328">Glycosyltransferase</keyword>
<evidence type="ECO:0000256" key="4">
    <source>
        <dbReference type="ARBA" id="ARBA00022692"/>
    </source>
</evidence>
<keyword evidence="5 7" id="KW-1133">Transmembrane helix</keyword>
<sequence length="417" mass="47161">MIFLVLLAIGAVTATWHLITTFSSSEEQLDYGYADDDEGVYVVMPSCRDENLFETLPKWLSQNYRNYKVVVVEDCGDMGLAEPYKLRPSGSVRTPRLLKVFSSERLILFMREGRFGLKGGALNDAIRGLLLLKPLRNPKYVIFVDSDHEPPDFDFIKRAVSTIRRLGVDLVQGVQRHLYLGSSLDALVSVSHDISGTMLVGRTRLGMMPIFTGSTAIARLEPITRLWFSEDTVTEDLDLSVRMWLNGYSIAATWGLYTWGRPPRSLRSYFKQQLRWASGTIRVFLRYLVPVIRSDMPLARKIDFFFQGTVFATSAIYVAIIALFIYKLAVDPRFTAAEVALLLYMFSAGLAIDVYVESKYHTPTKPDVLAPFLELVTAFVHLAGTVLGIVGREYGWVRTERKFANAIDELSYSARRL</sequence>
<dbReference type="STRING" id="999630.TUZN_1993"/>
<dbReference type="GeneID" id="10361504"/>
<dbReference type="GO" id="GO:0016020">
    <property type="term" value="C:membrane"/>
    <property type="evidence" value="ECO:0007669"/>
    <property type="project" value="UniProtKB-SubCell"/>
</dbReference>
<proteinExistence type="predicted"/>
<dbReference type="Proteomes" id="UP000008138">
    <property type="component" value="Chromosome"/>
</dbReference>
<evidence type="ECO:0000256" key="5">
    <source>
        <dbReference type="ARBA" id="ARBA00022989"/>
    </source>
</evidence>
<dbReference type="PANTHER" id="PTHR43867">
    <property type="entry name" value="CELLULOSE SYNTHASE CATALYTIC SUBUNIT A [UDP-FORMING]"/>
    <property type="match status" value="1"/>
</dbReference>
<reference evidence="9 10" key="1">
    <citation type="journal article" date="2011" name="J. Bacteriol.">
        <title>Complete genome sequence of the thermoacidophilic crenarchaeon Thermoproteus uzoniensis 768-20.</title>
        <authorList>
            <person name="Mardanov A.V."/>
            <person name="Gumerov V.M."/>
            <person name="Beletsky A.V."/>
            <person name="Prokofeva M.I."/>
            <person name="Bonch-Osmolovskaya E.A."/>
            <person name="Ravin N.V."/>
            <person name="Skryabin K.G."/>
        </authorList>
    </citation>
    <scope>NUCLEOTIDE SEQUENCE [LARGE SCALE GENOMIC DNA]</scope>
    <source>
        <strain evidence="9 10">768-20</strain>
    </source>
</reference>
<keyword evidence="3 9" id="KW-0808">Transferase</keyword>
<dbReference type="HOGENOM" id="CLU_658286_0_0_2"/>
<dbReference type="AlphaFoldDB" id="F2L4U7"/>
<feature type="domain" description="Glycosyltransferase 2-like" evidence="8">
    <location>
        <begin position="140"/>
        <end position="325"/>
    </location>
</feature>
<keyword evidence="10" id="KW-1185">Reference proteome</keyword>
<feature type="transmembrane region" description="Helical" evidence="7">
    <location>
        <begin position="304"/>
        <end position="326"/>
    </location>
</feature>
<dbReference type="KEGG" id="tuz:TUZN_1993"/>
<dbReference type="EMBL" id="CP002590">
    <property type="protein sequence ID" value="AEA13451.1"/>
    <property type="molecule type" value="Genomic_DNA"/>
</dbReference>
<dbReference type="SUPFAM" id="SSF53448">
    <property type="entry name" value="Nucleotide-diphospho-sugar transferases"/>
    <property type="match status" value="1"/>
</dbReference>
<evidence type="ECO:0000313" key="9">
    <source>
        <dbReference type="EMBL" id="AEA13451.1"/>
    </source>
</evidence>
<feature type="transmembrane region" description="Helical" evidence="7">
    <location>
        <begin position="368"/>
        <end position="391"/>
    </location>
</feature>
<comment type="subcellular location">
    <subcellularLocation>
        <location evidence="1">Membrane</location>
        <topology evidence="1">Multi-pass membrane protein</topology>
    </subcellularLocation>
</comment>
<gene>
    <name evidence="9" type="ordered locus">TUZN_1993</name>
</gene>
<dbReference type="Gene3D" id="3.90.550.10">
    <property type="entry name" value="Spore Coat Polysaccharide Biosynthesis Protein SpsA, Chain A"/>
    <property type="match status" value="1"/>
</dbReference>
<evidence type="ECO:0000313" key="10">
    <source>
        <dbReference type="Proteomes" id="UP000008138"/>
    </source>
</evidence>
<evidence type="ECO:0000256" key="3">
    <source>
        <dbReference type="ARBA" id="ARBA00022679"/>
    </source>
</evidence>
<dbReference type="GO" id="GO:0016757">
    <property type="term" value="F:glycosyltransferase activity"/>
    <property type="evidence" value="ECO:0007669"/>
    <property type="project" value="UniProtKB-KW"/>
</dbReference>